<dbReference type="InterPro" id="IPR015422">
    <property type="entry name" value="PyrdxlP-dep_Trfase_small"/>
</dbReference>
<dbReference type="EC" id="2.6.1.76" evidence="5 12"/>
<dbReference type="UniPathway" id="UPA00067">
    <property type="reaction ID" value="UER00121"/>
</dbReference>
<dbReference type="PROSITE" id="PS00600">
    <property type="entry name" value="AA_TRANSFER_CLASS_3"/>
    <property type="match status" value="1"/>
</dbReference>
<comment type="catalytic activity">
    <reaction evidence="10 12">
        <text>L-2,4-diaminobutanoate + 2-oxoglutarate = L-aspartate 4-semialdehyde + L-glutamate</text>
        <dbReference type="Rhea" id="RHEA:11160"/>
        <dbReference type="ChEBI" id="CHEBI:16810"/>
        <dbReference type="ChEBI" id="CHEBI:29985"/>
        <dbReference type="ChEBI" id="CHEBI:58761"/>
        <dbReference type="ChEBI" id="CHEBI:537519"/>
        <dbReference type="EC" id="2.6.1.76"/>
    </reaction>
</comment>
<dbReference type="InterPro" id="IPR005814">
    <property type="entry name" value="Aminotrans_3"/>
</dbReference>
<dbReference type="Gene3D" id="3.90.1150.10">
    <property type="entry name" value="Aspartate Aminotransferase, domain 1"/>
    <property type="match status" value="1"/>
</dbReference>
<dbReference type="GO" id="GO:0045303">
    <property type="term" value="F:diaminobutyrate-2-oxoglutarate transaminase activity"/>
    <property type="evidence" value="ECO:0007669"/>
    <property type="project" value="UniProtKB-EC"/>
</dbReference>
<dbReference type="PANTHER" id="PTHR43552:SF2">
    <property type="entry name" value="DIAMINOBUTYRATE--2-OXOGLUTARATE TRANSAMINASE"/>
    <property type="match status" value="1"/>
</dbReference>
<dbReference type="InterPro" id="IPR049704">
    <property type="entry name" value="Aminotrans_3_PPA_site"/>
</dbReference>
<dbReference type="PIRSF" id="PIRSF000521">
    <property type="entry name" value="Transaminase_4ab_Lys_Orn"/>
    <property type="match status" value="1"/>
</dbReference>
<evidence type="ECO:0000256" key="3">
    <source>
        <dbReference type="ARBA" id="ARBA00004946"/>
    </source>
</evidence>
<evidence type="ECO:0000256" key="1">
    <source>
        <dbReference type="ARBA" id="ARBA00001933"/>
    </source>
</evidence>
<dbReference type="InterPro" id="IPR012773">
    <property type="entry name" value="Ectoine_EctB"/>
</dbReference>
<evidence type="ECO:0000256" key="4">
    <source>
        <dbReference type="ARBA" id="ARBA00008954"/>
    </source>
</evidence>
<dbReference type="AlphaFoldDB" id="A0A6G3ZWZ2"/>
<comment type="cofactor">
    <cofactor evidence="1 12">
        <name>pyridoxal 5'-phosphate</name>
        <dbReference type="ChEBI" id="CHEBI:597326"/>
    </cofactor>
</comment>
<sequence>MSIFEKMESNVRSYSRSFPDVFTKAKGSTLYAESGRTFIDFFAGAGALNYGHNNDFIKSKLVDYLESDGISHGLDMFTSAKETFLRTFSEMILKPRELDYKVQFCGPTGTNAVEAALKLARKVKGRTGIFSFMGAFHGNSLGSLSVTSNLYHRLAAGTDLHNVTFMPFPCGYMNTFDTIDYIEAILADDHSGIDKPAAIIIETVQAEGGLNEAPVEWLQRLRSLCNHHDILLICDEIQVGCGRTGPFFSFERADIVPDIIVLSKSISGYGLPMSLVLLKPELDVWKPAEHTGTFRGNQMAFVCASAALAYREQVQLEAEVYKKEQFVKRFLNEHIATLSKDIHVRGMGLLWGVDVSECKHSNISKEIAMRCYELGLVLERVGRQDAVIKIMPPLTISIEELEQGCKILQQAVQDCLVRRELKEPAFINN</sequence>
<name>A0A6G3ZWZ2_9BACL</name>
<dbReference type="InterPro" id="IPR004637">
    <property type="entry name" value="Dat"/>
</dbReference>
<dbReference type="EMBL" id="JAAIKC010000003">
    <property type="protein sequence ID" value="NEW06652.1"/>
    <property type="molecule type" value="Genomic_DNA"/>
</dbReference>
<evidence type="ECO:0000256" key="10">
    <source>
        <dbReference type="ARBA" id="ARBA00049111"/>
    </source>
</evidence>
<dbReference type="CDD" id="cd00610">
    <property type="entry name" value="OAT_like"/>
    <property type="match status" value="1"/>
</dbReference>
<dbReference type="Gene3D" id="3.40.640.10">
    <property type="entry name" value="Type I PLP-dependent aspartate aminotransferase-like (Major domain)"/>
    <property type="match status" value="1"/>
</dbReference>
<accession>A0A6G3ZWZ2</accession>
<dbReference type="GO" id="GO:0030170">
    <property type="term" value="F:pyridoxal phosphate binding"/>
    <property type="evidence" value="ECO:0007669"/>
    <property type="project" value="InterPro"/>
</dbReference>
<evidence type="ECO:0000256" key="11">
    <source>
        <dbReference type="RuleBase" id="RU003560"/>
    </source>
</evidence>
<dbReference type="GO" id="GO:0019491">
    <property type="term" value="P:ectoine biosynthetic process"/>
    <property type="evidence" value="ECO:0007669"/>
    <property type="project" value="UniProtKB-UniPathway"/>
</dbReference>
<evidence type="ECO:0000256" key="8">
    <source>
        <dbReference type="ARBA" id="ARBA00022679"/>
    </source>
</evidence>
<comment type="pathway">
    <text evidence="3 12">Amine and polyamine biosynthesis; ectoine biosynthesis; L-ectoine from L-aspartate 4-semialdehyde: step 1/3.</text>
</comment>
<evidence type="ECO:0000256" key="7">
    <source>
        <dbReference type="ARBA" id="ARBA00022576"/>
    </source>
</evidence>
<evidence type="ECO:0000256" key="9">
    <source>
        <dbReference type="ARBA" id="ARBA00022898"/>
    </source>
</evidence>
<dbReference type="NCBIfam" id="TIGR02407">
    <property type="entry name" value="ectoine_ectB"/>
    <property type="match status" value="1"/>
</dbReference>
<dbReference type="NCBIfam" id="NF006733">
    <property type="entry name" value="PRK09264.1"/>
    <property type="match status" value="1"/>
</dbReference>
<keyword evidence="7 12" id="KW-0032">Aminotransferase</keyword>
<comment type="caution">
    <text evidence="13">The sequence shown here is derived from an EMBL/GenBank/DDBJ whole genome shotgun (WGS) entry which is preliminary data.</text>
</comment>
<keyword evidence="9 11" id="KW-0663">Pyridoxal phosphate</keyword>
<dbReference type="PANTHER" id="PTHR43552">
    <property type="entry name" value="DIAMINOBUTYRATE--2-OXOGLUTARATE AMINOTRANSFERASE"/>
    <property type="match status" value="1"/>
</dbReference>
<dbReference type="Pfam" id="PF00202">
    <property type="entry name" value="Aminotran_3"/>
    <property type="match status" value="1"/>
</dbReference>
<comment type="function">
    <text evidence="2 12">Catalyzes reversively the conversion of L-aspartate beta-semialdehyde (ASA) to L-2,4-diaminobutyrate (DABA) by transamination with L-glutamate.</text>
</comment>
<organism evidence="13">
    <name type="scientific">Paenibacillus sp. SYP-B3998</name>
    <dbReference type="NCBI Taxonomy" id="2678564"/>
    <lineage>
        <taxon>Bacteria</taxon>
        <taxon>Bacillati</taxon>
        <taxon>Bacillota</taxon>
        <taxon>Bacilli</taxon>
        <taxon>Bacillales</taxon>
        <taxon>Paenibacillaceae</taxon>
        <taxon>Paenibacillus</taxon>
    </lineage>
</organism>
<dbReference type="GO" id="GO:0047307">
    <property type="term" value="F:diaminobutyrate-pyruvate transaminase activity"/>
    <property type="evidence" value="ECO:0007669"/>
    <property type="project" value="InterPro"/>
</dbReference>
<evidence type="ECO:0000313" key="13">
    <source>
        <dbReference type="EMBL" id="NEW06652.1"/>
    </source>
</evidence>
<protein>
    <recommendedName>
        <fullName evidence="6 12">Diaminobutyrate--2-oxoglutarate transaminase</fullName>
        <ecNumber evidence="5 12">2.6.1.76</ecNumber>
    </recommendedName>
    <alternativeName>
        <fullName evidence="12">DABA aminotransferase</fullName>
    </alternativeName>
</protein>
<evidence type="ECO:0000256" key="6">
    <source>
        <dbReference type="ARBA" id="ARBA00014798"/>
    </source>
</evidence>
<dbReference type="InterPro" id="IPR015421">
    <property type="entry name" value="PyrdxlP-dep_Trfase_major"/>
</dbReference>
<reference evidence="13" key="1">
    <citation type="submission" date="2020-02" db="EMBL/GenBank/DDBJ databases">
        <authorList>
            <person name="Shen X.-R."/>
            <person name="Zhang Y.-X."/>
        </authorList>
    </citation>
    <scope>NUCLEOTIDE SEQUENCE</scope>
    <source>
        <strain evidence="13">SYP-B3998</strain>
    </source>
</reference>
<comment type="similarity">
    <text evidence="4 11">Belongs to the class-III pyridoxal-phosphate-dependent aminotransferase family.</text>
</comment>
<evidence type="ECO:0000256" key="5">
    <source>
        <dbReference type="ARBA" id="ARBA00013155"/>
    </source>
</evidence>
<proteinExistence type="inferred from homology"/>
<keyword evidence="8 12" id="KW-0808">Transferase</keyword>
<evidence type="ECO:0000256" key="12">
    <source>
        <dbReference type="RuleBase" id="RU365034"/>
    </source>
</evidence>
<evidence type="ECO:0000256" key="2">
    <source>
        <dbReference type="ARBA" id="ARBA00002189"/>
    </source>
</evidence>
<dbReference type="SUPFAM" id="SSF53383">
    <property type="entry name" value="PLP-dependent transferases"/>
    <property type="match status" value="1"/>
</dbReference>
<dbReference type="RefSeq" id="WP_163946049.1">
    <property type="nucleotide sequence ID" value="NZ_JAAIKC010000003.1"/>
</dbReference>
<dbReference type="InterPro" id="IPR015424">
    <property type="entry name" value="PyrdxlP-dep_Trfase"/>
</dbReference>
<gene>
    <name evidence="13" type="primary">ectB</name>
    <name evidence="13" type="ORF">GK047_11565</name>
</gene>
<dbReference type="NCBIfam" id="TIGR00709">
    <property type="entry name" value="dat"/>
    <property type="match status" value="1"/>
</dbReference>